<organism evidence="4 5">
    <name type="scientific">Diacronema lutheri</name>
    <name type="common">Unicellular marine alga</name>
    <name type="synonym">Monochrysis lutheri</name>
    <dbReference type="NCBI Taxonomy" id="2081491"/>
    <lineage>
        <taxon>Eukaryota</taxon>
        <taxon>Haptista</taxon>
        <taxon>Haptophyta</taxon>
        <taxon>Pavlovophyceae</taxon>
        <taxon>Pavlovales</taxon>
        <taxon>Pavlovaceae</taxon>
        <taxon>Diacronema</taxon>
    </lineage>
</organism>
<feature type="signal peptide" evidence="3">
    <location>
        <begin position="1"/>
        <end position="24"/>
    </location>
</feature>
<dbReference type="EMBL" id="JAGTXO010000017">
    <property type="protein sequence ID" value="KAG8463134.1"/>
    <property type="molecule type" value="Genomic_DNA"/>
</dbReference>
<reference evidence="4" key="1">
    <citation type="submission" date="2021-05" db="EMBL/GenBank/DDBJ databases">
        <title>The genome of the haptophyte Pavlova lutheri (Diacronema luteri, Pavlovales) - a model for lipid biosynthesis in eukaryotic algae.</title>
        <authorList>
            <person name="Hulatt C.J."/>
            <person name="Posewitz M.C."/>
        </authorList>
    </citation>
    <scope>NUCLEOTIDE SEQUENCE</scope>
    <source>
        <strain evidence="4">NIVA-4/92</strain>
    </source>
</reference>
<evidence type="ECO:0000256" key="3">
    <source>
        <dbReference type="SAM" id="SignalP"/>
    </source>
</evidence>
<protein>
    <submittedName>
        <fullName evidence="4">Uncharacterized protein</fullName>
    </submittedName>
</protein>
<name>A0A8J6C7W3_DIALT</name>
<evidence type="ECO:0000313" key="4">
    <source>
        <dbReference type="EMBL" id="KAG8463134.1"/>
    </source>
</evidence>
<proteinExistence type="predicted"/>
<dbReference type="Proteomes" id="UP000751190">
    <property type="component" value="Unassembled WGS sequence"/>
</dbReference>
<evidence type="ECO:0000256" key="1">
    <source>
        <dbReference type="SAM" id="MobiDB-lite"/>
    </source>
</evidence>
<accession>A0A8J6C7W3</accession>
<keyword evidence="2" id="KW-1133">Transmembrane helix</keyword>
<evidence type="ECO:0000256" key="2">
    <source>
        <dbReference type="SAM" id="Phobius"/>
    </source>
</evidence>
<feature type="chain" id="PRO_5035155247" evidence="3">
    <location>
        <begin position="25"/>
        <end position="119"/>
    </location>
</feature>
<feature type="region of interest" description="Disordered" evidence="1">
    <location>
        <begin position="39"/>
        <end position="67"/>
    </location>
</feature>
<keyword evidence="2" id="KW-0472">Membrane</keyword>
<keyword evidence="5" id="KW-1185">Reference proteome</keyword>
<feature type="transmembrane region" description="Helical" evidence="2">
    <location>
        <begin position="101"/>
        <end position="117"/>
    </location>
</feature>
<comment type="caution">
    <text evidence="4">The sequence shown here is derived from an EMBL/GenBank/DDBJ whole genome shotgun (WGS) entry which is preliminary data.</text>
</comment>
<evidence type="ECO:0000313" key="5">
    <source>
        <dbReference type="Proteomes" id="UP000751190"/>
    </source>
</evidence>
<gene>
    <name evidence="4" type="ORF">KFE25_011131</name>
</gene>
<dbReference type="AlphaFoldDB" id="A0A8J6C7W3"/>
<keyword evidence="2" id="KW-0812">Transmembrane</keyword>
<keyword evidence="3" id="KW-0732">Signal</keyword>
<sequence length="119" mass="12406">MARRRRTSLVAVVALAAIGRMASAREPSWAAELRDTHAPTCADLPPERAPAGGGGAPGGARHRARRRRRSSFLRLFGFGGSGSDAADDAPFKLPKLGLQDALVGAFGIMIFGLLVGANI</sequence>